<accession>A0A1T3MEE0</accession>
<evidence type="ECO:0000259" key="1">
    <source>
        <dbReference type="Pfam" id="PF08800"/>
    </source>
</evidence>
<dbReference type="RefSeq" id="WP_078772517.1">
    <property type="nucleotide sequence ID" value="NZ_CBCSBR010000037.1"/>
</dbReference>
<keyword evidence="3" id="KW-1185">Reference proteome</keyword>
<dbReference type="Pfam" id="PF08800">
    <property type="entry name" value="BT4734-like_N"/>
    <property type="match status" value="1"/>
</dbReference>
<evidence type="ECO:0000313" key="3">
    <source>
        <dbReference type="Proteomes" id="UP000190813"/>
    </source>
</evidence>
<dbReference type="InterPro" id="IPR014907">
    <property type="entry name" value="BT4734-like_N"/>
</dbReference>
<dbReference type="AlphaFoldDB" id="A0A1T3MEE0"/>
<comment type="caution">
    <text evidence="2">The sequence shown here is derived from an EMBL/GenBank/DDBJ whole genome shotgun (WGS) entry which is preliminary data.</text>
</comment>
<reference evidence="2 3" key="1">
    <citation type="submission" date="2016-06" db="EMBL/GenBank/DDBJ databases">
        <title>Revisiting the taxonomy of the Elizabethkingia Genus based on Whole-Genome Sequencing, Optical Mapping, and MALDI-TOF.</title>
        <authorList>
            <person name="Nicholson A.C."/>
        </authorList>
    </citation>
    <scope>NUCLEOTIDE SEQUENCE [LARGE SCALE GENOMIC DNA]</scope>
    <source>
        <strain evidence="2 3">G4070</strain>
    </source>
</reference>
<evidence type="ECO:0000313" key="2">
    <source>
        <dbReference type="EMBL" id="OPC63027.1"/>
    </source>
</evidence>
<dbReference type="Proteomes" id="UP000190813">
    <property type="component" value="Unassembled WGS sequence"/>
</dbReference>
<organism evidence="2 3">
    <name type="scientific">Elizabethkingia occulta</name>
    <dbReference type="NCBI Taxonomy" id="1867263"/>
    <lineage>
        <taxon>Bacteria</taxon>
        <taxon>Pseudomonadati</taxon>
        <taxon>Bacteroidota</taxon>
        <taxon>Flavobacteriia</taxon>
        <taxon>Flavobacteriales</taxon>
        <taxon>Weeksellaceae</taxon>
        <taxon>Elizabethkingia</taxon>
    </lineage>
</organism>
<dbReference type="EMBL" id="MAHX01000017">
    <property type="protein sequence ID" value="OPC63027.1"/>
    <property type="molecule type" value="Genomic_DNA"/>
</dbReference>
<protein>
    <recommendedName>
        <fullName evidence="1">BT4734-like N-terminal domain-containing protein</fullName>
    </recommendedName>
</protein>
<proteinExistence type="predicted"/>
<sequence>MINKIESCKKRQITDSFQNIGDVVKFIKNPPSEHIKLVNHARTLERNSEEYKNIKINRMPAVSVGFNFANGYIKGSNMSSPTGYLYIDVDGYTEEDFEINTSYVCAYWRSLSNTGVSIVVKVEGLTSENLKIATHEVANILDIPYDDRAVSIDRLTVLTYDPNAYYNDNTEIIPIQELLPDDTEAIVDSTKSTHFNTIIKDNLLGYECNGSKLRFNNLNELLQPLDIQFDENGFHDLGKDNKLKYAQVFIPFKAINIGKRESILKSIACQLVALNKNAPKALTLKYLQTVNAKVMRPQLSSTEVNTTLNKVYNKRKDIQPKLNASRRFIYDSSKNLTTTEKRQLNAIQMGKDKVDKTKQELLTVMKNWDIKQYGKMTIDKIKKVTGKNKKTVQKYYTDLKKYLKEMTLPPLAISSCQMEVSLLKSTQNTFRS</sequence>
<name>A0A1T3MEE0_9FLAO</name>
<feature type="domain" description="BT4734-like N-terminal" evidence="1">
    <location>
        <begin position="57"/>
        <end position="166"/>
    </location>
</feature>
<gene>
    <name evidence="2" type="ORF">BAZ10_07625</name>
</gene>